<dbReference type="Pfam" id="PF05726">
    <property type="entry name" value="Pirin_C"/>
    <property type="match status" value="1"/>
</dbReference>
<dbReference type="InterPro" id="IPR011051">
    <property type="entry name" value="RmlC_Cupin_sf"/>
</dbReference>
<feature type="compositionally biased region" description="Pro residues" evidence="4">
    <location>
        <begin position="321"/>
        <end position="331"/>
    </location>
</feature>
<dbReference type="InterPro" id="IPR003829">
    <property type="entry name" value="Pirin_N_dom"/>
</dbReference>
<evidence type="ECO:0000313" key="7">
    <source>
        <dbReference type="EMBL" id="MBB3022907.1"/>
    </source>
</evidence>
<evidence type="ECO:0000313" key="8">
    <source>
        <dbReference type="Proteomes" id="UP000568050"/>
    </source>
</evidence>
<dbReference type="RefSeq" id="WP_183375552.1">
    <property type="nucleotide sequence ID" value="NZ_CBCSFZ010000001.1"/>
</dbReference>
<evidence type="ECO:0000259" key="5">
    <source>
        <dbReference type="Pfam" id="PF02678"/>
    </source>
</evidence>
<dbReference type="CDD" id="cd02247">
    <property type="entry name" value="cupin_pirin_C"/>
    <property type="match status" value="1"/>
</dbReference>
<feature type="binding site" evidence="2">
    <location>
        <position position="109"/>
    </location>
    <ligand>
        <name>Fe cation</name>
        <dbReference type="ChEBI" id="CHEBI:24875"/>
    </ligand>
</feature>
<feature type="binding site" evidence="2">
    <location>
        <position position="65"/>
    </location>
    <ligand>
        <name>Fe cation</name>
        <dbReference type="ChEBI" id="CHEBI:24875"/>
    </ligand>
</feature>
<dbReference type="EMBL" id="JACHWP010000002">
    <property type="protein sequence ID" value="MBB3022907.1"/>
    <property type="molecule type" value="Genomic_DNA"/>
</dbReference>
<dbReference type="Gene3D" id="2.60.120.10">
    <property type="entry name" value="Jelly Rolls"/>
    <property type="match status" value="2"/>
</dbReference>
<evidence type="ECO:0000256" key="2">
    <source>
        <dbReference type="PIRSR" id="PIRSR006232-1"/>
    </source>
</evidence>
<dbReference type="PIRSF" id="PIRSF006232">
    <property type="entry name" value="Pirin"/>
    <property type="match status" value="1"/>
</dbReference>
<evidence type="ECO:0000256" key="1">
    <source>
        <dbReference type="ARBA" id="ARBA00008416"/>
    </source>
</evidence>
<dbReference type="Pfam" id="PF02678">
    <property type="entry name" value="Pirin"/>
    <property type="match status" value="1"/>
</dbReference>
<dbReference type="InterPro" id="IPR012093">
    <property type="entry name" value="Pirin"/>
</dbReference>
<keyword evidence="8" id="KW-1185">Reference proteome</keyword>
<dbReference type="InterPro" id="IPR014710">
    <property type="entry name" value="RmlC-like_jellyroll"/>
</dbReference>
<feature type="region of interest" description="Disordered" evidence="4">
    <location>
        <begin position="293"/>
        <end position="353"/>
    </location>
</feature>
<dbReference type="InterPro" id="IPR008778">
    <property type="entry name" value="Pirin_C_dom"/>
</dbReference>
<feature type="domain" description="Pirin N-terminal" evidence="5">
    <location>
        <begin position="25"/>
        <end position="124"/>
    </location>
</feature>
<comment type="caution">
    <text evidence="7">The sequence shown here is derived from an EMBL/GenBank/DDBJ whole genome shotgun (WGS) entry which is preliminary data.</text>
</comment>
<sequence length="353" mass="38118">MDDLTSRLHVLRGREVPLGGPRGMTVMRTLPHRDCSLVGPWCFVDQFGPDDVSATGGMQVARHPHTGLATVSWLFEGAITHRDSIGSHVLVTPGAVDVMTAGRGITHSEFTTNDTTTLHGVQLWFAQPDAQRFGDPAFALASTERIEADAFALRAGFGEHSVTGPGDQVVTARGDLQMGVPLDFLEITLDPDIEVTAHLDAGHEYAVVVDRGPVTVGAGERPVVEADGYDLVLVPERSESVRLTAGEAGARVLLIGGEPLGEDIVMWWNFVGRSHEEIAEFRARYQQEMGFEGADGEALDPDSDAARPATEGDLLFGTFPPNTPRPLPAPRLPGGRLRLRGRRPQERREGRGT</sequence>
<accession>A0A839QZT2</accession>
<feature type="binding site" evidence="2">
    <location>
        <position position="63"/>
    </location>
    <ligand>
        <name>Fe cation</name>
        <dbReference type="ChEBI" id="CHEBI:24875"/>
    </ligand>
</feature>
<keyword evidence="2" id="KW-0408">Iron</keyword>
<comment type="cofactor">
    <cofactor evidence="2">
        <name>Fe cation</name>
        <dbReference type="ChEBI" id="CHEBI:24875"/>
    </cofactor>
    <text evidence="2">Binds 1 Fe cation per subunit.</text>
</comment>
<feature type="binding site" evidence="2">
    <location>
        <position position="107"/>
    </location>
    <ligand>
        <name>Fe cation</name>
        <dbReference type="ChEBI" id="CHEBI:24875"/>
    </ligand>
</feature>
<dbReference type="Proteomes" id="UP000568050">
    <property type="component" value="Unassembled WGS sequence"/>
</dbReference>
<keyword evidence="2" id="KW-0479">Metal-binding</keyword>
<evidence type="ECO:0000256" key="4">
    <source>
        <dbReference type="SAM" id="MobiDB-lite"/>
    </source>
</evidence>
<feature type="domain" description="Pirin C-terminal" evidence="6">
    <location>
        <begin position="185"/>
        <end position="287"/>
    </location>
</feature>
<comment type="similarity">
    <text evidence="1 3">Belongs to the pirin family.</text>
</comment>
<reference evidence="7 8" key="1">
    <citation type="submission" date="2020-08" db="EMBL/GenBank/DDBJ databases">
        <title>Sequencing the genomes of 1000 actinobacteria strains.</title>
        <authorList>
            <person name="Klenk H.-P."/>
        </authorList>
    </citation>
    <scope>NUCLEOTIDE SEQUENCE [LARGE SCALE GENOMIC DNA]</scope>
    <source>
        <strain evidence="7 8">DSM 23040</strain>
    </source>
</reference>
<feature type="compositionally biased region" description="Acidic residues" evidence="4">
    <location>
        <begin position="294"/>
        <end position="303"/>
    </location>
</feature>
<dbReference type="AlphaFoldDB" id="A0A839QZT2"/>
<organism evidence="7 8">
    <name type="scientific">Helcobacillus massiliensis</name>
    <dbReference type="NCBI Taxonomy" id="521392"/>
    <lineage>
        <taxon>Bacteria</taxon>
        <taxon>Bacillati</taxon>
        <taxon>Actinomycetota</taxon>
        <taxon>Actinomycetes</taxon>
        <taxon>Micrococcales</taxon>
        <taxon>Dermabacteraceae</taxon>
        <taxon>Helcobacillus</taxon>
    </lineage>
</organism>
<protein>
    <recommendedName>
        <fullName evidence="9">Pirin family protein</fullName>
    </recommendedName>
</protein>
<dbReference type="PANTHER" id="PTHR13903:SF8">
    <property type="entry name" value="PIRIN"/>
    <property type="match status" value="1"/>
</dbReference>
<evidence type="ECO:0000259" key="6">
    <source>
        <dbReference type="Pfam" id="PF05726"/>
    </source>
</evidence>
<dbReference type="PANTHER" id="PTHR13903">
    <property type="entry name" value="PIRIN-RELATED"/>
    <property type="match status" value="1"/>
</dbReference>
<feature type="compositionally biased region" description="Basic and acidic residues" evidence="4">
    <location>
        <begin position="343"/>
        <end position="353"/>
    </location>
</feature>
<evidence type="ECO:0000256" key="3">
    <source>
        <dbReference type="RuleBase" id="RU003457"/>
    </source>
</evidence>
<dbReference type="GO" id="GO:0046872">
    <property type="term" value="F:metal ion binding"/>
    <property type="evidence" value="ECO:0007669"/>
    <property type="project" value="UniProtKB-KW"/>
</dbReference>
<name>A0A839QZT2_9MICO</name>
<proteinExistence type="inferred from homology"/>
<evidence type="ECO:0008006" key="9">
    <source>
        <dbReference type="Google" id="ProtNLM"/>
    </source>
</evidence>
<dbReference type="SUPFAM" id="SSF51182">
    <property type="entry name" value="RmlC-like cupins"/>
    <property type="match status" value="1"/>
</dbReference>
<gene>
    <name evidence="7" type="ORF">FHX50_001190</name>
</gene>